<dbReference type="OrthoDB" id="2388573at2"/>
<gene>
    <name evidence="2" type="ORF">CFK37_12180</name>
</gene>
<dbReference type="EMBL" id="CP022315">
    <property type="protein sequence ID" value="ASK62851.1"/>
    <property type="molecule type" value="Genomic_DNA"/>
</dbReference>
<name>A0A220U4U2_9BACI</name>
<protein>
    <recommendedName>
        <fullName evidence="4">Pilus assembly protein TadE</fullName>
    </recommendedName>
</protein>
<feature type="transmembrane region" description="Helical" evidence="1">
    <location>
        <begin position="12"/>
        <end position="33"/>
    </location>
</feature>
<dbReference type="AlphaFoldDB" id="A0A220U4U2"/>
<keyword evidence="1" id="KW-0472">Membrane</keyword>
<reference evidence="2 3" key="1">
    <citation type="submission" date="2017-07" db="EMBL/GenBank/DDBJ databases">
        <title>Virgibacillus sp. LM2416.</title>
        <authorList>
            <person name="Tak E.J."/>
            <person name="Bae J.-W."/>
        </authorList>
    </citation>
    <scope>NUCLEOTIDE SEQUENCE [LARGE SCALE GENOMIC DNA]</scope>
    <source>
        <strain evidence="2 3">LM2416</strain>
    </source>
</reference>
<evidence type="ECO:0008006" key="4">
    <source>
        <dbReference type="Google" id="ProtNLM"/>
    </source>
</evidence>
<evidence type="ECO:0000256" key="1">
    <source>
        <dbReference type="SAM" id="Phobius"/>
    </source>
</evidence>
<dbReference type="RefSeq" id="WP_089062110.1">
    <property type="nucleotide sequence ID" value="NZ_CP022315.1"/>
</dbReference>
<sequence>MKFYKKENGSITIEAAMIIPLFLMLILLLTSFVKISIAEMALKESVSETAQTVAHYSYLAMVAQNTIKQKSDAFVDSLTEKAGASVGLENNVIANTLLGKIADSGKKLIPTSGNVMNDFSNGVYETVVKQKYKQKVGSSSFFNPEGITVVNSSVPEGTSGESALVKVEAENTLQLIIPFFQKEITIKKKAVERGWVGN</sequence>
<dbReference type="KEGG" id="vil:CFK37_12180"/>
<accession>A0A220U4U2</accession>
<dbReference type="Proteomes" id="UP000198312">
    <property type="component" value="Chromosome"/>
</dbReference>
<evidence type="ECO:0000313" key="3">
    <source>
        <dbReference type="Proteomes" id="UP000198312"/>
    </source>
</evidence>
<proteinExistence type="predicted"/>
<keyword evidence="1" id="KW-0812">Transmembrane</keyword>
<keyword evidence="3" id="KW-1185">Reference proteome</keyword>
<keyword evidence="1" id="KW-1133">Transmembrane helix</keyword>
<organism evidence="2 3">
    <name type="scientific">Virgibacillus phasianinus</name>
    <dbReference type="NCBI Taxonomy" id="2017483"/>
    <lineage>
        <taxon>Bacteria</taxon>
        <taxon>Bacillati</taxon>
        <taxon>Bacillota</taxon>
        <taxon>Bacilli</taxon>
        <taxon>Bacillales</taxon>
        <taxon>Bacillaceae</taxon>
        <taxon>Virgibacillus</taxon>
    </lineage>
</organism>
<evidence type="ECO:0000313" key="2">
    <source>
        <dbReference type="EMBL" id="ASK62851.1"/>
    </source>
</evidence>